<dbReference type="EMBL" id="JACGWJ010000022">
    <property type="protein sequence ID" value="KAL0329141.1"/>
    <property type="molecule type" value="Genomic_DNA"/>
</dbReference>
<dbReference type="AlphaFoldDB" id="A0AAW2MGA2"/>
<protein>
    <recommendedName>
        <fullName evidence="1">Reverse transcriptase Ty1/copia-type domain-containing protein</fullName>
    </recommendedName>
</protein>
<proteinExistence type="predicted"/>
<reference evidence="2" key="1">
    <citation type="submission" date="2020-06" db="EMBL/GenBank/DDBJ databases">
        <authorList>
            <person name="Li T."/>
            <person name="Hu X."/>
            <person name="Zhang T."/>
            <person name="Song X."/>
            <person name="Zhang H."/>
            <person name="Dai N."/>
            <person name="Sheng W."/>
            <person name="Hou X."/>
            <person name="Wei L."/>
        </authorList>
    </citation>
    <scope>NUCLEOTIDE SEQUENCE</scope>
    <source>
        <strain evidence="2">G02</strain>
        <tissue evidence="2">Leaf</tissue>
    </source>
</reference>
<name>A0AAW2MGA2_SESRA</name>
<comment type="caution">
    <text evidence="2">The sequence shown here is derived from an EMBL/GenBank/DDBJ whole genome shotgun (WGS) entry which is preliminary data.</text>
</comment>
<organism evidence="2">
    <name type="scientific">Sesamum radiatum</name>
    <name type="common">Black benniseed</name>
    <dbReference type="NCBI Taxonomy" id="300843"/>
    <lineage>
        <taxon>Eukaryota</taxon>
        <taxon>Viridiplantae</taxon>
        <taxon>Streptophyta</taxon>
        <taxon>Embryophyta</taxon>
        <taxon>Tracheophyta</taxon>
        <taxon>Spermatophyta</taxon>
        <taxon>Magnoliopsida</taxon>
        <taxon>eudicotyledons</taxon>
        <taxon>Gunneridae</taxon>
        <taxon>Pentapetalae</taxon>
        <taxon>asterids</taxon>
        <taxon>lamiids</taxon>
        <taxon>Lamiales</taxon>
        <taxon>Pedaliaceae</taxon>
        <taxon>Sesamum</taxon>
    </lineage>
</organism>
<feature type="domain" description="Reverse transcriptase Ty1/copia-type" evidence="1">
    <location>
        <begin position="3"/>
        <end position="50"/>
    </location>
</feature>
<dbReference type="Pfam" id="PF07727">
    <property type="entry name" value="RVT_2"/>
    <property type="match status" value="1"/>
</dbReference>
<dbReference type="InterPro" id="IPR013103">
    <property type="entry name" value="RVT_2"/>
</dbReference>
<accession>A0AAW2MGA2</accession>
<evidence type="ECO:0000259" key="1">
    <source>
        <dbReference type="Pfam" id="PF07727"/>
    </source>
</evidence>
<reference evidence="2" key="2">
    <citation type="journal article" date="2024" name="Plant">
        <title>Genomic evolution and insights into agronomic trait innovations of Sesamum species.</title>
        <authorList>
            <person name="Miao H."/>
            <person name="Wang L."/>
            <person name="Qu L."/>
            <person name="Liu H."/>
            <person name="Sun Y."/>
            <person name="Le M."/>
            <person name="Wang Q."/>
            <person name="Wei S."/>
            <person name="Zheng Y."/>
            <person name="Lin W."/>
            <person name="Duan Y."/>
            <person name="Cao H."/>
            <person name="Xiong S."/>
            <person name="Wang X."/>
            <person name="Wei L."/>
            <person name="Li C."/>
            <person name="Ma Q."/>
            <person name="Ju M."/>
            <person name="Zhao R."/>
            <person name="Li G."/>
            <person name="Mu C."/>
            <person name="Tian Q."/>
            <person name="Mei H."/>
            <person name="Zhang T."/>
            <person name="Gao T."/>
            <person name="Zhang H."/>
        </authorList>
    </citation>
    <scope>NUCLEOTIDE SEQUENCE</scope>
    <source>
        <strain evidence="2">G02</strain>
    </source>
</reference>
<evidence type="ECO:0000313" key="2">
    <source>
        <dbReference type="EMBL" id="KAL0329141.1"/>
    </source>
</evidence>
<sequence>MAKSIRIMLAIAAWYDYEIWQMDVKMAFLNGFVEEEKYMDQPEGFTVVGERAEGLPSPKIHLWLKASFPKLEHMF</sequence>
<gene>
    <name evidence="2" type="ORF">Sradi_4900800</name>
</gene>